<organism evidence="1 2">
    <name type="scientific">Allacma fusca</name>
    <dbReference type="NCBI Taxonomy" id="39272"/>
    <lineage>
        <taxon>Eukaryota</taxon>
        <taxon>Metazoa</taxon>
        <taxon>Ecdysozoa</taxon>
        <taxon>Arthropoda</taxon>
        <taxon>Hexapoda</taxon>
        <taxon>Collembola</taxon>
        <taxon>Symphypleona</taxon>
        <taxon>Sminthuridae</taxon>
        <taxon>Allacma</taxon>
    </lineage>
</organism>
<evidence type="ECO:0000313" key="2">
    <source>
        <dbReference type="Proteomes" id="UP000708208"/>
    </source>
</evidence>
<dbReference type="EMBL" id="CAJVCH010535843">
    <property type="protein sequence ID" value="CAG7825336.1"/>
    <property type="molecule type" value="Genomic_DNA"/>
</dbReference>
<comment type="caution">
    <text evidence="1">The sequence shown here is derived from an EMBL/GenBank/DDBJ whole genome shotgun (WGS) entry which is preliminary data.</text>
</comment>
<proteinExistence type="predicted"/>
<keyword evidence="2" id="KW-1185">Reference proteome</keyword>
<dbReference type="AlphaFoldDB" id="A0A8J2L361"/>
<dbReference type="OrthoDB" id="6344756at2759"/>
<accession>A0A8J2L361</accession>
<evidence type="ECO:0000313" key="1">
    <source>
        <dbReference type="EMBL" id="CAG7825336.1"/>
    </source>
</evidence>
<dbReference type="PANTHER" id="PTHR33236">
    <property type="entry name" value="INTRAFLAGELLAR TRANSPORT PROTEIN 122 FAMILY PROTEIN-RELATED"/>
    <property type="match status" value="1"/>
</dbReference>
<name>A0A8J2L361_9HEXA</name>
<gene>
    <name evidence="1" type="ORF">AFUS01_LOCUS35451</name>
</gene>
<sequence length="115" mass="12711">MVLNWNEMNYRECSDLGGTATSQCANGFGVCCIFQVRCGGRTGRNGTYFVDTGVTFAENQVQTCNVQIIKTTPLIKQIRLDFQIFSVCSPGFYEQIEILNGFVEALTVQSFAANT</sequence>
<dbReference type="PANTHER" id="PTHR33236:SF11">
    <property type="entry name" value="CUB DOMAIN-CONTAINING PROTEIN"/>
    <property type="match status" value="1"/>
</dbReference>
<reference evidence="1" key="1">
    <citation type="submission" date="2021-06" db="EMBL/GenBank/DDBJ databases">
        <authorList>
            <person name="Hodson N. C."/>
            <person name="Mongue J. A."/>
            <person name="Jaron S. K."/>
        </authorList>
    </citation>
    <scope>NUCLEOTIDE SEQUENCE</scope>
</reference>
<protein>
    <submittedName>
        <fullName evidence="1">Uncharacterized protein</fullName>
    </submittedName>
</protein>
<dbReference type="Proteomes" id="UP000708208">
    <property type="component" value="Unassembled WGS sequence"/>
</dbReference>